<reference evidence="6" key="1">
    <citation type="submission" date="2021-02" db="EMBL/GenBank/DDBJ databases">
        <authorList>
            <person name="Nowell W R."/>
        </authorList>
    </citation>
    <scope>NUCLEOTIDE SEQUENCE</scope>
</reference>
<sequence length="679" mass="78657">MLIDDSSKIARLATTMSGMDQLQIIYHALWNQFCSLQKKIIEIDNKLYLFYGKITLEQKRIILEYPNERGDIVTISDLKTYIESTLDISNIGFCIPENDDGEEIIKKSLEKDIRLFIKKNLKIPKNFEEFLNTQIPKWIENAIIAFNYQKNVHYVVHEELIKPVDYNSTGIVQSSSNWSDGLHQFLQIKHNLKMTSETFTTNFLSNIGYFKKYGSNLFGLTGTLGSERAKDVLSYVYNVDSVIIPSQSQKQHLSFSDIVVDNETEWLKEICYSAINESSKDRGTLIICETIEHCKIIAGRLQQKYRSSAIKLYTMNNMNQEKNIEIINPGEIIIATNLAGRGTHIKTDEIEEYGGLHVILTFLPSNQRVEEQALGRTSRQGKRGTSQKILNAINFIHYKDFDIKKERDNIEENMLDDFEKHELKVINLKDDLFAKFCKLLGEIRQTIRQSSNLFKNIKNTVKDLIVNVKPSVFEINILLSIEEQWAMFLRKIDNEKSVIDPKKFCNEYEDFKKRIIDNFKNNCIIKNPYYHIIIGNDLTINDSSLNSKYDEAMKHFDQAIKLDPNHCAAAFVGRGWLLLKGKERIMFSNKQDLGYKDEVVIEFRRALEIFSEDMSLLTSIQTLLQQRCSDVNTSLYKQLLQKVNILGAYCNHIENLINIIRKSQRLIQIKGIISHSNKK</sequence>
<dbReference type="InterPro" id="IPR011990">
    <property type="entry name" value="TPR-like_helical_dom_sf"/>
</dbReference>
<dbReference type="Gene3D" id="1.25.40.10">
    <property type="entry name" value="Tetratricopeptide repeat domain"/>
    <property type="match status" value="1"/>
</dbReference>
<keyword evidence="2" id="KW-0653">Protein transport</keyword>
<gene>
    <name evidence="6" type="ORF">OTI717_LOCUS37298</name>
</gene>
<dbReference type="GO" id="GO:0006605">
    <property type="term" value="P:protein targeting"/>
    <property type="evidence" value="ECO:0007669"/>
    <property type="project" value="InterPro"/>
</dbReference>
<dbReference type="AlphaFoldDB" id="A0A819ZSZ2"/>
<evidence type="ECO:0000259" key="4">
    <source>
        <dbReference type="PROSITE" id="PS51194"/>
    </source>
</evidence>
<dbReference type="PROSITE" id="PS51194">
    <property type="entry name" value="HELICASE_CTER"/>
    <property type="match status" value="1"/>
</dbReference>
<dbReference type="InterPro" id="IPR014018">
    <property type="entry name" value="SecA_motor_DEAD"/>
</dbReference>
<dbReference type="GO" id="GO:0017038">
    <property type="term" value="P:protein import"/>
    <property type="evidence" value="ECO:0007669"/>
    <property type="project" value="InterPro"/>
</dbReference>
<dbReference type="InterPro" id="IPR036670">
    <property type="entry name" value="SecA_X-link_sf"/>
</dbReference>
<dbReference type="GO" id="GO:0006886">
    <property type="term" value="P:intracellular protein transport"/>
    <property type="evidence" value="ECO:0007669"/>
    <property type="project" value="InterPro"/>
</dbReference>
<comment type="caution">
    <text evidence="6">The sequence shown here is derived from an EMBL/GenBank/DDBJ whole genome shotgun (WGS) entry which is preliminary data.</text>
</comment>
<dbReference type="SUPFAM" id="SSF48452">
    <property type="entry name" value="TPR-like"/>
    <property type="match status" value="1"/>
</dbReference>
<feature type="domain" description="SecA family profile" evidence="5">
    <location>
        <begin position="1"/>
        <end position="422"/>
    </location>
</feature>
<dbReference type="PANTHER" id="PTHR30612:SF0">
    <property type="entry name" value="CHLOROPLAST PROTEIN-TRANSPORTING ATPASE"/>
    <property type="match status" value="1"/>
</dbReference>
<dbReference type="InterPro" id="IPR001650">
    <property type="entry name" value="Helicase_C-like"/>
</dbReference>
<protein>
    <recommendedName>
        <fullName evidence="8">Protein translocase subunit SecA</fullName>
    </recommendedName>
</protein>
<dbReference type="GO" id="GO:0005524">
    <property type="term" value="F:ATP binding"/>
    <property type="evidence" value="ECO:0007669"/>
    <property type="project" value="InterPro"/>
</dbReference>
<accession>A0A819ZSZ2</accession>
<evidence type="ECO:0000313" key="6">
    <source>
        <dbReference type="EMBL" id="CAF4173007.1"/>
    </source>
</evidence>
<dbReference type="Gene3D" id="3.40.50.300">
    <property type="entry name" value="P-loop containing nucleotide triphosphate hydrolases"/>
    <property type="match status" value="2"/>
</dbReference>
<evidence type="ECO:0000313" key="7">
    <source>
        <dbReference type="Proteomes" id="UP000663823"/>
    </source>
</evidence>
<evidence type="ECO:0008006" key="8">
    <source>
        <dbReference type="Google" id="ProtNLM"/>
    </source>
</evidence>
<dbReference type="SUPFAM" id="SSF52540">
    <property type="entry name" value="P-loop containing nucleoside triphosphate hydrolases"/>
    <property type="match status" value="1"/>
</dbReference>
<dbReference type="SUPFAM" id="SSF81767">
    <property type="entry name" value="Pre-protein crosslinking domain of SecA"/>
    <property type="match status" value="1"/>
</dbReference>
<evidence type="ECO:0000256" key="1">
    <source>
        <dbReference type="ARBA" id="ARBA00022490"/>
    </source>
</evidence>
<dbReference type="InterPro" id="IPR027417">
    <property type="entry name" value="P-loop_NTPase"/>
</dbReference>
<evidence type="ECO:0000256" key="3">
    <source>
        <dbReference type="ARBA" id="ARBA00023010"/>
    </source>
</evidence>
<dbReference type="Gene3D" id="3.90.1440.10">
    <property type="entry name" value="SecA, preprotein cross-linking domain"/>
    <property type="match status" value="1"/>
</dbReference>
<feature type="domain" description="Helicase C-terminal" evidence="4">
    <location>
        <begin position="266"/>
        <end position="429"/>
    </location>
</feature>
<organism evidence="6 7">
    <name type="scientific">Rotaria sordida</name>
    <dbReference type="NCBI Taxonomy" id="392033"/>
    <lineage>
        <taxon>Eukaryota</taxon>
        <taxon>Metazoa</taxon>
        <taxon>Spiralia</taxon>
        <taxon>Gnathifera</taxon>
        <taxon>Rotifera</taxon>
        <taxon>Eurotatoria</taxon>
        <taxon>Bdelloidea</taxon>
        <taxon>Philodinida</taxon>
        <taxon>Philodinidae</taxon>
        <taxon>Rotaria</taxon>
    </lineage>
</organism>
<dbReference type="PANTHER" id="PTHR30612">
    <property type="entry name" value="SECA INNER MEMBRANE COMPONENT OF SEC PROTEIN SECRETION SYSTEM"/>
    <property type="match status" value="1"/>
</dbReference>
<dbReference type="EMBL" id="CAJOAX010017401">
    <property type="protein sequence ID" value="CAF4173007.1"/>
    <property type="molecule type" value="Genomic_DNA"/>
</dbReference>
<keyword evidence="1" id="KW-0963">Cytoplasm</keyword>
<evidence type="ECO:0000256" key="2">
    <source>
        <dbReference type="ARBA" id="ARBA00022927"/>
    </source>
</evidence>
<keyword evidence="3" id="KW-0811">Translocation</keyword>
<name>A0A819ZSZ2_9BILA</name>
<keyword evidence="2" id="KW-0813">Transport</keyword>
<evidence type="ECO:0000259" key="5">
    <source>
        <dbReference type="PROSITE" id="PS51196"/>
    </source>
</evidence>
<dbReference type="InterPro" id="IPR000185">
    <property type="entry name" value="SecA"/>
</dbReference>
<dbReference type="Pfam" id="PF00271">
    <property type="entry name" value="Helicase_C"/>
    <property type="match status" value="1"/>
</dbReference>
<feature type="non-terminal residue" evidence="6">
    <location>
        <position position="679"/>
    </location>
</feature>
<dbReference type="Proteomes" id="UP000663823">
    <property type="component" value="Unassembled WGS sequence"/>
</dbReference>
<dbReference type="PROSITE" id="PS51196">
    <property type="entry name" value="SECA_MOTOR_DEAD"/>
    <property type="match status" value="1"/>
</dbReference>
<proteinExistence type="predicted"/>
<dbReference type="Pfam" id="PF01043">
    <property type="entry name" value="SecA_PP_bind"/>
    <property type="match status" value="1"/>
</dbReference>
<dbReference type="InterPro" id="IPR011130">
    <property type="entry name" value="SecA_preprotein_X-link_dom"/>
</dbReference>
<dbReference type="GO" id="GO:0016020">
    <property type="term" value="C:membrane"/>
    <property type="evidence" value="ECO:0007669"/>
    <property type="project" value="InterPro"/>
</dbReference>